<reference evidence="2 3" key="1">
    <citation type="submission" date="2019-06" db="EMBL/GenBank/DDBJ databases">
        <authorList>
            <person name="Meng X."/>
        </authorList>
    </citation>
    <scope>NUCLEOTIDE SEQUENCE [LARGE SCALE GENOMIC DNA]</scope>
    <source>
        <strain evidence="2 3">M625</strain>
    </source>
</reference>
<feature type="signal peptide" evidence="1">
    <location>
        <begin position="1"/>
        <end position="21"/>
    </location>
</feature>
<organism evidence="2 3">
    <name type="scientific">Aquimarina algicola</name>
    <dbReference type="NCBI Taxonomy" id="2589995"/>
    <lineage>
        <taxon>Bacteria</taxon>
        <taxon>Pseudomonadati</taxon>
        <taxon>Bacteroidota</taxon>
        <taxon>Flavobacteriia</taxon>
        <taxon>Flavobacteriales</taxon>
        <taxon>Flavobacteriaceae</taxon>
        <taxon>Aquimarina</taxon>
    </lineage>
</organism>
<evidence type="ECO:0008006" key="4">
    <source>
        <dbReference type="Google" id="ProtNLM"/>
    </source>
</evidence>
<evidence type="ECO:0000256" key="1">
    <source>
        <dbReference type="SAM" id="SignalP"/>
    </source>
</evidence>
<comment type="caution">
    <text evidence="2">The sequence shown here is derived from an EMBL/GenBank/DDBJ whole genome shotgun (WGS) entry which is preliminary data.</text>
</comment>
<evidence type="ECO:0000313" key="2">
    <source>
        <dbReference type="EMBL" id="TPN83887.1"/>
    </source>
</evidence>
<keyword evidence="1" id="KW-0732">Signal</keyword>
<name>A0A504IZD1_9FLAO</name>
<accession>A0A504IZD1</accession>
<dbReference type="RefSeq" id="WP_140595193.1">
    <property type="nucleotide sequence ID" value="NZ_VFWZ01000006.1"/>
</dbReference>
<gene>
    <name evidence="2" type="ORF">FHK87_18140</name>
</gene>
<dbReference type="AlphaFoldDB" id="A0A504IZD1"/>
<feature type="chain" id="PRO_5021472847" description="Lipoprotein" evidence="1">
    <location>
        <begin position="22"/>
        <end position="186"/>
    </location>
</feature>
<keyword evidence="3" id="KW-1185">Reference proteome</keyword>
<protein>
    <recommendedName>
        <fullName evidence="4">Lipoprotein</fullName>
    </recommendedName>
</protein>
<sequence length="186" mass="21548">MVNKFCLVVFSMFCLSSCGFFNICDHTGSIGGTGLRSKQLYKKYLKKRINPNDKEIRTDAVYQDLGYYYDEIEDTLVFKKNSKTYYRFYDSGNMYIYRLTGNDPIINKASFNPVNGDIGFVIDHKKNVIMNYTTMNCGSFVKTSFEVSNDTLIMKYGSGGEDWRVLGYYKVLEVPKEWLAYPDDIH</sequence>
<dbReference type="Proteomes" id="UP000315540">
    <property type="component" value="Unassembled WGS sequence"/>
</dbReference>
<proteinExistence type="predicted"/>
<dbReference type="EMBL" id="VFWZ01000006">
    <property type="protein sequence ID" value="TPN83887.1"/>
    <property type="molecule type" value="Genomic_DNA"/>
</dbReference>
<evidence type="ECO:0000313" key="3">
    <source>
        <dbReference type="Proteomes" id="UP000315540"/>
    </source>
</evidence>
<dbReference type="OrthoDB" id="1449310at2"/>